<name>A0A1V6PHD1_9EURO</name>
<evidence type="ECO:0000313" key="3">
    <source>
        <dbReference type="Proteomes" id="UP000191672"/>
    </source>
</evidence>
<evidence type="ECO:0000256" key="1">
    <source>
        <dbReference type="SAM" id="MobiDB-lite"/>
    </source>
</evidence>
<keyword evidence="3" id="KW-1185">Reference proteome</keyword>
<dbReference type="AlphaFoldDB" id="A0A1V6PHD1"/>
<organism evidence="2 3">
    <name type="scientific">Penicillium antarcticum</name>
    <dbReference type="NCBI Taxonomy" id="416450"/>
    <lineage>
        <taxon>Eukaryota</taxon>
        <taxon>Fungi</taxon>
        <taxon>Dikarya</taxon>
        <taxon>Ascomycota</taxon>
        <taxon>Pezizomycotina</taxon>
        <taxon>Eurotiomycetes</taxon>
        <taxon>Eurotiomycetidae</taxon>
        <taxon>Eurotiales</taxon>
        <taxon>Aspergillaceae</taxon>
        <taxon>Penicillium</taxon>
    </lineage>
</organism>
<feature type="non-terminal residue" evidence="2">
    <location>
        <position position="28"/>
    </location>
</feature>
<dbReference type="Proteomes" id="UP000191672">
    <property type="component" value="Unassembled WGS sequence"/>
</dbReference>
<protein>
    <submittedName>
        <fullName evidence="2">Uncharacterized protein</fullName>
    </submittedName>
</protein>
<gene>
    <name evidence="2" type="ORF">PENANT_c134G02010</name>
</gene>
<feature type="region of interest" description="Disordered" evidence="1">
    <location>
        <begin position="1"/>
        <end position="28"/>
    </location>
</feature>
<sequence length="28" mass="3005">MKSTTLNLARSQAVPRNTLPADVGKHAK</sequence>
<reference evidence="3" key="1">
    <citation type="journal article" date="2017" name="Nat. Microbiol.">
        <title>Global analysis of biosynthetic gene clusters reveals vast potential of secondary metabolite production in Penicillium species.</title>
        <authorList>
            <person name="Nielsen J.C."/>
            <person name="Grijseels S."/>
            <person name="Prigent S."/>
            <person name="Ji B."/>
            <person name="Dainat J."/>
            <person name="Nielsen K.F."/>
            <person name="Frisvad J.C."/>
            <person name="Workman M."/>
            <person name="Nielsen J."/>
        </authorList>
    </citation>
    <scope>NUCLEOTIDE SEQUENCE [LARGE SCALE GENOMIC DNA]</scope>
    <source>
        <strain evidence="3">IBT 31811</strain>
    </source>
</reference>
<evidence type="ECO:0000313" key="2">
    <source>
        <dbReference type="EMBL" id="OQD76243.1"/>
    </source>
</evidence>
<feature type="compositionally biased region" description="Polar residues" evidence="1">
    <location>
        <begin position="1"/>
        <end position="10"/>
    </location>
</feature>
<proteinExistence type="predicted"/>
<accession>A0A1V6PHD1</accession>
<comment type="caution">
    <text evidence="2">The sequence shown here is derived from an EMBL/GenBank/DDBJ whole genome shotgun (WGS) entry which is preliminary data.</text>
</comment>
<dbReference type="EMBL" id="MDYN01000134">
    <property type="protein sequence ID" value="OQD76243.1"/>
    <property type="molecule type" value="Genomic_DNA"/>
</dbReference>